<dbReference type="AlphaFoldDB" id="A0AAU7F2U5"/>
<dbReference type="EMBL" id="CP157354">
    <property type="protein sequence ID" value="XBL98436.1"/>
    <property type="molecule type" value="Genomic_DNA"/>
</dbReference>
<gene>
    <name evidence="1" type="ORF">ABHN08_10895</name>
</gene>
<accession>A0AAU7F2U5</accession>
<name>A0AAU7F2U5_9PSED</name>
<reference evidence="1" key="1">
    <citation type="submission" date="2024-05" db="EMBL/GenBank/DDBJ databases">
        <title>Draft genome sequence of Pseudomonas iranensis M7D1.</title>
        <authorList>
            <person name="Miller S.L."/>
            <person name="Nsubuga A."/>
            <person name="Lu N."/>
            <person name="King J."/>
            <person name="Shears P."/>
            <person name="Lawson P.A."/>
        </authorList>
    </citation>
    <scope>NUCLEOTIDE SEQUENCE</scope>
    <source>
        <strain evidence="1">M7D1</strain>
    </source>
</reference>
<protein>
    <submittedName>
        <fullName evidence="1">Phage tail protein</fullName>
    </submittedName>
</protein>
<proteinExistence type="predicted"/>
<organism evidence="1">
    <name type="scientific">Pseudomonas iranensis</name>
    <dbReference type="NCBI Taxonomy" id="2745503"/>
    <lineage>
        <taxon>Bacteria</taxon>
        <taxon>Pseudomonadati</taxon>
        <taxon>Pseudomonadota</taxon>
        <taxon>Gammaproteobacteria</taxon>
        <taxon>Pseudomonadales</taxon>
        <taxon>Pseudomonadaceae</taxon>
        <taxon>Pseudomonas</taxon>
    </lineage>
</organism>
<sequence length="416" mass="42118">MPWYKQGVVSVAQNSNAVIGTGTSFIANARVGDAFRGPDGGWYEVTNIASDTALSIAPNYIGATNASGAYALAPMQGYVKDSADALRALVNQFGGVMAVLGETPTQPGVRASLNLTNTDGLPEGATNLYHTAARTIGTALAGVVFTDPTPIVAADSILVAAGKLQAQATAALPKTGGTLTGPINDAPIQTLASAATVNIGASTSNVVAISGTTAITSFGTIAAGARRTVRFTSALTLTHNATSMILPTGANIATAANDTAEFLSLGSGNWICLRYNPFSGKALAFAYDRSSVVGTVSQSGGAPTGAIIERGGTGNGQFVKFADGTMICWLLIQGLSIAINQAYGSGAIGVSNWAYPSVFSATPVVFMGARGAGKFTATSPADATSSTLGSFLVFDPAGGVYTGSFNCFFLAIGRWF</sequence>
<evidence type="ECO:0000313" key="1">
    <source>
        <dbReference type="EMBL" id="XBL98436.1"/>
    </source>
</evidence>